<keyword evidence="3" id="KW-1185">Reference proteome</keyword>
<protein>
    <submittedName>
        <fullName evidence="2">Carboxypeptidase-like regulatory domain-containing protein</fullName>
    </submittedName>
</protein>
<proteinExistence type="predicted"/>
<sequence length="513" mass="58804">MHKKIIFAGLICFVLSTLNTEAQRLSSRILDSITQQPIPYVTVQLKNKGVITNEEGQFTFQLDESIQATDSLLISSMGYESLGKPISEFTEKIIYLSPKAIELREVVVSNKNYTADEIMEFVEDNLEKNYSNSLTKKRVFHRQSSFDRWIKSDFTVKKSTIDVLDQRLLDSVIASVPKYDHYYSEILGDLYKGSQTDSTKLDLLKASKLYDKSTELDAEKLEEQFNDILRKNVKDGSYFKIKSGLLSFKIDADEVSELFEEEIDSTDTAALNKELEEKKKDKEEEKKNYVRWKRNSLARIFKGLPTAEDTDLNFISKSRKYKYYLKEFTFLGDDAVYVIDFKSKGSADYEGTLYINADDFAVLQVNYENTKPLRKFSLLGVSLNNYLAKGKIIYGKGANGFYGLRYYESESANRVGIKRSLKIIEKNKIVKGRNKQNELSGRMDFAFNNRVKNEVVVFETEDISEAAFAAFKENNTVLPTYMANYDPEFWNGYAILEPNTAIKQFASTGDKGE</sequence>
<evidence type="ECO:0000313" key="3">
    <source>
        <dbReference type="Proteomes" id="UP001597012"/>
    </source>
</evidence>
<feature type="coiled-coil region" evidence="1">
    <location>
        <begin position="265"/>
        <end position="295"/>
    </location>
</feature>
<accession>A0ABW3AYR2</accession>
<dbReference type="EMBL" id="JBHTHY010000003">
    <property type="protein sequence ID" value="MFD0796103.1"/>
    <property type="molecule type" value="Genomic_DNA"/>
</dbReference>
<gene>
    <name evidence="2" type="ORF">ACFQZJ_01415</name>
</gene>
<dbReference type="Pfam" id="PF13715">
    <property type="entry name" value="CarbopepD_reg_2"/>
    <property type="match status" value="1"/>
</dbReference>
<organism evidence="2 3">
    <name type="scientific">Maribacter chungangensis</name>
    <dbReference type="NCBI Taxonomy" id="1069117"/>
    <lineage>
        <taxon>Bacteria</taxon>
        <taxon>Pseudomonadati</taxon>
        <taxon>Bacteroidota</taxon>
        <taxon>Flavobacteriia</taxon>
        <taxon>Flavobacteriales</taxon>
        <taxon>Flavobacteriaceae</taxon>
        <taxon>Maribacter</taxon>
    </lineage>
</organism>
<reference evidence="3" key="1">
    <citation type="journal article" date="2019" name="Int. J. Syst. Evol. Microbiol.">
        <title>The Global Catalogue of Microorganisms (GCM) 10K type strain sequencing project: providing services to taxonomists for standard genome sequencing and annotation.</title>
        <authorList>
            <consortium name="The Broad Institute Genomics Platform"/>
            <consortium name="The Broad Institute Genome Sequencing Center for Infectious Disease"/>
            <person name="Wu L."/>
            <person name="Ma J."/>
        </authorList>
    </citation>
    <scope>NUCLEOTIDE SEQUENCE [LARGE SCALE GENOMIC DNA]</scope>
    <source>
        <strain evidence="3">CCUG 61948</strain>
    </source>
</reference>
<dbReference type="SUPFAM" id="SSF49464">
    <property type="entry name" value="Carboxypeptidase regulatory domain-like"/>
    <property type="match status" value="1"/>
</dbReference>
<comment type="caution">
    <text evidence="2">The sequence shown here is derived from an EMBL/GenBank/DDBJ whole genome shotgun (WGS) entry which is preliminary data.</text>
</comment>
<keyword evidence="1" id="KW-0175">Coiled coil</keyword>
<dbReference type="InterPro" id="IPR008969">
    <property type="entry name" value="CarboxyPept-like_regulatory"/>
</dbReference>
<dbReference type="RefSeq" id="WP_379931773.1">
    <property type="nucleotide sequence ID" value="NZ_JBHTHY010000003.1"/>
</dbReference>
<evidence type="ECO:0000313" key="2">
    <source>
        <dbReference type="EMBL" id="MFD0796103.1"/>
    </source>
</evidence>
<dbReference type="Proteomes" id="UP001597012">
    <property type="component" value="Unassembled WGS sequence"/>
</dbReference>
<evidence type="ECO:0000256" key="1">
    <source>
        <dbReference type="SAM" id="Coils"/>
    </source>
</evidence>
<name>A0ABW3AYR2_9FLAO</name>